<evidence type="ECO:0008006" key="3">
    <source>
        <dbReference type="Google" id="ProtNLM"/>
    </source>
</evidence>
<gene>
    <name evidence="1" type="ORF">FHS21_005654</name>
</gene>
<name>A0A839UKE3_9HYPH</name>
<dbReference type="AlphaFoldDB" id="A0A839UKE3"/>
<accession>A0A839UKE3</accession>
<dbReference type="RefSeq" id="WP_183664935.1">
    <property type="nucleotide sequence ID" value="NZ_JACHXN010000028.1"/>
</dbReference>
<sequence>MRNDRNLRGTIVNPKTRREIKFESGHERDAAYLLIANPDVVDVIEQPPAVSYLDDQGKERWHTFDLAARLTSGERGAYPVKATSMVEWSGIAEELNNIRDQGSAPWANRICLRTGEHMSRDAADNARLIADATRWKNAADVEVVREFARTLTGSIAIRTLTDVTIPAAAGMQAVLCLFAEGFLELCGTGLIEYSSHVQLRTKTTN</sequence>
<reference evidence="1 2" key="1">
    <citation type="submission" date="2020-08" db="EMBL/GenBank/DDBJ databases">
        <title>Genomic Encyclopedia of Type Strains, Phase III (KMG-III): the genomes of soil and plant-associated and newly described type strains.</title>
        <authorList>
            <person name="Whitman W."/>
        </authorList>
    </citation>
    <scope>NUCLEOTIDE SEQUENCE [LARGE SCALE GENOMIC DNA]</scope>
    <source>
        <strain evidence="1 2">CECT 7015</strain>
    </source>
</reference>
<comment type="caution">
    <text evidence="1">The sequence shown here is derived from an EMBL/GenBank/DDBJ whole genome shotgun (WGS) entry which is preliminary data.</text>
</comment>
<proteinExistence type="predicted"/>
<dbReference type="Proteomes" id="UP000554520">
    <property type="component" value="Unassembled WGS sequence"/>
</dbReference>
<dbReference type="EMBL" id="JACHXN010000028">
    <property type="protein sequence ID" value="MBB3149202.1"/>
    <property type="molecule type" value="Genomic_DNA"/>
</dbReference>
<dbReference type="InterPro" id="IPR011856">
    <property type="entry name" value="tRNA_endonuc-like_dom_sf"/>
</dbReference>
<organism evidence="1 2">
    <name type="scientific">Phyllobacterium trifolii</name>
    <dbReference type="NCBI Taxonomy" id="300193"/>
    <lineage>
        <taxon>Bacteria</taxon>
        <taxon>Pseudomonadati</taxon>
        <taxon>Pseudomonadota</taxon>
        <taxon>Alphaproteobacteria</taxon>
        <taxon>Hyphomicrobiales</taxon>
        <taxon>Phyllobacteriaceae</taxon>
        <taxon>Phyllobacterium</taxon>
    </lineage>
</organism>
<dbReference type="GO" id="GO:0003676">
    <property type="term" value="F:nucleic acid binding"/>
    <property type="evidence" value="ECO:0007669"/>
    <property type="project" value="InterPro"/>
</dbReference>
<evidence type="ECO:0000313" key="1">
    <source>
        <dbReference type="EMBL" id="MBB3149202.1"/>
    </source>
</evidence>
<dbReference type="Gene3D" id="3.40.1350.10">
    <property type="match status" value="1"/>
</dbReference>
<protein>
    <recommendedName>
        <fullName evidence="3">TnsA endonuclease N-terminal domain-containing protein</fullName>
    </recommendedName>
</protein>
<evidence type="ECO:0000313" key="2">
    <source>
        <dbReference type="Proteomes" id="UP000554520"/>
    </source>
</evidence>
<keyword evidence="2" id="KW-1185">Reference proteome</keyword>